<accession>A0A381SL61</accession>
<keyword evidence="3" id="KW-0808">Transferase</keyword>
<keyword evidence="5" id="KW-0479">Metal-binding</keyword>
<feature type="transmembrane region" description="Helical" evidence="8">
    <location>
        <begin position="442"/>
        <end position="461"/>
    </location>
</feature>
<dbReference type="PANTHER" id="PTHR43409">
    <property type="entry name" value="ANAEROBIC MAGNESIUM-PROTOPORPHYRIN IX MONOMETHYL ESTER CYCLASE-RELATED"/>
    <property type="match status" value="1"/>
</dbReference>
<keyword evidence="8" id="KW-0812">Transmembrane</keyword>
<proteinExistence type="predicted"/>
<name>A0A381SL61_9ZZZZ</name>
<evidence type="ECO:0000256" key="2">
    <source>
        <dbReference type="ARBA" id="ARBA00022603"/>
    </source>
</evidence>
<dbReference type="InterPro" id="IPR034466">
    <property type="entry name" value="Methyltransferase_Class_B"/>
</dbReference>
<dbReference type="AlphaFoldDB" id="A0A381SL61"/>
<keyword evidence="8" id="KW-1133">Transmembrane helix</keyword>
<dbReference type="InterPro" id="IPR051198">
    <property type="entry name" value="BchE-like"/>
</dbReference>
<dbReference type="InterPro" id="IPR006158">
    <property type="entry name" value="Cobalamin-bd"/>
</dbReference>
<dbReference type="EMBL" id="UINC01003195">
    <property type="protein sequence ID" value="SVA04164.1"/>
    <property type="molecule type" value="Genomic_DNA"/>
</dbReference>
<dbReference type="InterPro" id="IPR006638">
    <property type="entry name" value="Elp3/MiaA/NifB-like_rSAM"/>
</dbReference>
<keyword evidence="7" id="KW-0411">Iron-sulfur</keyword>
<dbReference type="Pfam" id="PF02310">
    <property type="entry name" value="B12-binding"/>
    <property type="match status" value="1"/>
</dbReference>
<evidence type="ECO:0000256" key="1">
    <source>
        <dbReference type="ARBA" id="ARBA00001966"/>
    </source>
</evidence>
<evidence type="ECO:0000256" key="6">
    <source>
        <dbReference type="ARBA" id="ARBA00023004"/>
    </source>
</evidence>
<dbReference type="SFLD" id="SFLDG01123">
    <property type="entry name" value="methyltransferase_(Class_B)"/>
    <property type="match status" value="1"/>
</dbReference>
<organism evidence="11">
    <name type="scientific">marine metagenome</name>
    <dbReference type="NCBI Taxonomy" id="408172"/>
    <lineage>
        <taxon>unclassified sequences</taxon>
        <taxon>metagenomes</taxon>
        <taxon>ecological metagenomes</taxon>
    </lineage>
</organism>
<dbReference type="PROSITE" id="PS51918">
    <property type="entry name" value="RADICAL_SAM"/>
    <property type="match status" value="1"/>
</dbReference>
<evidence type="ECO:0000256" key="8">
    <source>
        <dbReference type="SAM" id="Phobius"/>
    </source>
</evidence>
<evidence type="ECO:0000256" key="5">
    <source>
        <dbReference type="ARBA" id="ARBA00022723"/>
    </source>
</evidence>
<keyword evidence="4" id="KW-0949">S-adenosyl-L-methionine</keyword>
<dbReference type="SFLD" id="SFLDS00029">
    <property type="entry name" value="Radical_SAM"/>
    <property type="match status" value="1"/>
</dbReference>
<dbReference type="InterPro" id="IPR023404">
    <property type="entry name" value="rSAM_horseshoe"/>
</dbReference>
<evidence type="ECO:0000256" key="4">
    <source>
        <dbReference type="ARBA" id="ARBA00022691"/>
    </source>
</evidence>
<sequence>MITLINPNGIKTKGLQVQGGYPPIGLAYLAGQLKREGYPYQVIDAVGLALDNYKALSRYPHIQQVGLEIDDIVNLISAETKCIGLSAYFSSQWPALCELSFAIRKRFPKIPIILGGEHGTALPEESLKTSPIDFIALGEGDETILDLAKADYKDINNIPGMCYLNDGKLVKTSPRARITNLKEIALPDWDSFPLENYFSNRNSSGTDRGRSMLMLATRGCPYQCTFCSNDNMYGQRYLERDPVDVVNEMELYVKKYKVQNIDLCDLTTIINRRWGIALCKELIQRNLNITFQMPTGTRAEAFNQELAELLFQAGCRNFAFAPESGDNNILKLVKKKVNLEKLEQAIHHVINAKINLSCFFVYGFPQDTKESIRNSIRLARKFALWGVHDFSISRFLPYPGSELSEELYEKGKFAYDEDYYLLPVRFRDNRAPNFCDNLSSNYLHWITIYTYINFYLLSFFLRPHRPIINLIAWLTTGVETTRYIKLLANKISDQTGWRVHNYSKK</sequence>
<dbReference type="CDD" id="cd02068">
    <property type="entry name" value="radical_SAM_B12_BD"/>
    <property type="match status" value="1"/>
</dbReference>
<evidence type="ECO:0000313" key="11">
    <source>
        <dbReference type="EMBL" id="SVA04164.1"/>
    </source>
</evidence>
<evidence type="ECO:0000256" key="3">
    <source>
        <dbReference type="ARBA" id="ARBA00022679"/>
    </source>
</evidence>
<gene>
    <name evidence="11" type="ORF">METZ01_LOCUS57018</name>
</gene>
<keyword evidence="2" id="KW-0489">Methyltransferase</keyword>
<evidence type="ECO:0000256" key="7">
    <source>
        <dbReference type="ARBA" id="ARBA00023014"/>
    </source>
</evidence>
<dbReference type="InterPro" id="IPR058240">
    <property type="entry name" value="rSAM_sf"/>
</dbReference>
<dbReference type="CDD" id="cd01335">
    <property type="entry name" value="Radical_SAM"/>
    <property type="match status" value="1"/>
</dbReference>
<dbReference type="InterPro" id="IPR007197">
    <property type="entry name" value="rSAM"/>
</dbReference>
<dbReference type="GO" id="GO:0031419">
    <property type="term" value="F:cobalamin binding"/>
    <property type="evidence" value="ECO:0007669"/>
    <property type="project" value="InterPro"/>
</dbReference>
<dbReference type="SMART" id="SM00729">
    <property type="entry name" value="Elp3"/>
    <property type="match status" value="1"/>
</dbReference>
<dbReference type="SFLD" id="SFLDG01082">
    <property type="entry name" value="B12-binding_domain_containing"/>
    <property type="match status" value="1"/>
</dbReference>
<feature type="domain" description="Radical SAM core" evidence="10">
    <location>
        <begin position="205"/>
        <end position="432"/>
    </location>
</feature>
<feature type="domain" description="B12-binding" evidence="9">
    <location>
        <begin position="9"/>
        <end position="158"/>
    </location>
</feature>
<dbReference type="SUPFAM" id="SSF102114">
    <property type="entry name" value="Radical SAM enzymes"/>
    <property type="match status" value="1"/>
</dbReference>
<comment type="cofactor">
    <cofactor evidence="1">
        <name>[4Fe-4S] cluster</name>
        <dbReference type="ChEBI" id="CHEBI:49883"/>
    </cofactor>
</comment>
<dbReference type="GO" id="GO:0046872">
    <property type="term" value="F:metal ion binding"/>
    <property type="evidence" value="ECO:0007669"/>
    <property type="project" value="UniProtKB-KW"/>
</dbReference>
<keyword evidence="6" id="KW-0408">Iron</keyword>
<dbReference type="Pfam" id="PF04055">
    <property type="entry name" value="Radical_SAM"/>
    <property type="match status" value="1"/>
</dbReference>
<dbReference type="PROSITE" id="PS51332">
    <property type="entry name" value="B12_BINDING"/>
    <property type="match status" value="1"/>
</dbReference>
<evidence type="ECO:0000259" key="10">
    <source>
        <dbReference type="PROSITE" id="PS51918"/>
    </source>
</evidence>
<reference evidence="11" key="1">
    <citation type="submission" date="2018-05" db="EMBL/GenBank/DDBJ databases">
        <authorList>
            <person name="Lanie J.A."/>
            <person name="Ng W.-L."/>
            <person name="Kazmierczak K.M."/>
            <person name="Andrzejewski T.M."/>
            <person name="Davidsen T.M."/>
            <person name="Wayne K.J."/>
            <person name="Tettelin H."/>
            <person name="Glass J.I."/>
            <person name="Rusch D."/>
            <person name="Podicherti R."/>
            <person name="Tsui H.-C.T."/>
            <person name="Winkler M.E."/>
        </authorList>
    </citation>
    <scope>NUCLEOTIDE SEQUENCE</scope>
</reference>
<evidence type="ECO:0000259" key="9">
    <source>
        <dbReference type="PROSITE" id="PS51332"/>
    </source>
</evidence>
<dbReference type="PANTHER" id="PTHR43409:SF7">
    <property type="entry name" value="BLL1977 PROTEIN"/>
    <property type="match status" value="1"/>
</dbReference>
<protein>
    <submittedName>
        <fullName evidence="11">Uncharacterized protein</fullName>
    </submittedName>
</protein>
<dbReference type="GO" id="GO:0003824">
    <property type="term" value="F:catalytic activity"/>
    <property type="evidence" value="ECO:0007669"/>
    <property type="project" value="InterPro"/>
</dbReference>
<keyword evidence="8" id="KW-0472">Membrane</keyword>
<dbReference type="Gene3D" id="3.80.30.20">
    <property type="entry name" value="tm_1862 like domain"/>
    <property type="match status" value="1"/>
</dbReference>
<dbReference type="GO" id="GO:0051539">
    <property type="term" value="F:4 iron, 4 sulfur cluster binding"/>
    <property type="evidence" value="ECO:0007669"/>
    <property type="project" value="UniProtKB-KW"/>
</dbReference>
<dbReference type="Gene3D" id="3.40.50.280">
    <property type="entry name" value="Cobalamin-binding domain"/>
    <property type="match status" value="1"/>
</dbReference>